<name>A0A2G8K8S8_STIJA</name>
<accession>A0A2G8K8S8</accession>
<organism evidence="1 2">
    <name type="scientific">Stichopus japonicus</name>
    <name type="common">Sea cucumber</name>
    <dbReference type="NCBI Taxonomy" id="307972"/>
    <lineage>
        <taxon>Eukaryota</taxon>
        <taxon>Metazoa</taxon>
        <taxon>Echinodermata</taxon>
        <taxon>Eleutherozoa</taxon>
        <taxon>Echinozoa</taxon>
        <taxon>Holothuroidea</taxon>
        <taxon>Aspidochirotacea</taxon>
        <taxon>Aspidochirotida</taxon>
        <taxon>Stichopodidae</taxon>
        <taxon>Apostichopus</taxon>
    </lineage>
</organism>
<dbReference type="AlphaFoldDB" id="A0A2G8K8S8"/>
<gene>
    <name evidence="1" type="ORF">BSL78_18769</name>
</gene>
<protein>
    <submittedName>
        <fullName evidence="1">Uncharacterized protein</fullName>
    </submittedName>
</protein>
<proteinExistence type="predicted"/>
<sequence>MRLSCLLYIDDSLHNMNFHPIYHLFTVYQPPTPLVCHGSPPSPSASYHFTINCSITDGIPPMNLDVIEQKGCNYHKHYTDNNGTKVLSVYVTSCEQNSTVGCIASSKPLDPVSTLKYSDRCEFNISRTYQDIVGCSFHCIDGPNTNKSIYCYVIAGCDFTFPEVPILGNYKSSLSLSMNYSDDTRSDSPSRGIYKYNGKFWFRDVNTVDRYSFQVKVEYLWEDETPNDNLGRAAAALSFTIDDVRAEDAGSYHVTLTGETTEDSLVQYNYRLFTIYQPSTPLLCEMQDLSTDSSIYKLSFTCSVPDAYPSVVLDMIEPKGCSYYKSYSRNDDIKKLTVYISTCDLNATFSCTATQGGFEFMSTIPYSNSCSFNIPRGDPGKSINVMSRMLMHP</sequence>
<evidence type="ECO:0000313" key="2">
    <source>
        <dbReference type="Proteomes" id="UP000230750"/>
    </source>
</evidence>
<dbReference type="Proteomes" id="UP000230750">
    <property type="component" value="Unassembled WGS sequence"/>
</dbReference>
<comment type="caution">
    <text evidence="1">The sequence shown here is derived from an EMBL/GenBank/DDBJ whole genome shotgun (WGS) entry which is preliminary data.</text>
</comment>
<keyword evidence="2" id="KW-1185">Reference proteome</keyword>
<evidence type="ECO:0000313" key="1">
    <source>
        <dbReference type="EMBL" id="PIK44375.1"/>
    </source>
</evidence>
<dbReference type="EMBL" id="MRZV01000780">
    <property type="protein sequence ID" value="PIK44375.1"/>
    <property type="molecule type" value="Genomic_DNA"/>
</dbReference>
<reference evidence="1 2" key="1">
    <citation type="journal article" date="2017" name="PLoS Biol.">
        <title>The sea cucumber genome provides insights into morphological evolution and visceral regeneration.</title>
        <authorList>
            <person name="Zhang X."/>
            <person name="Sun L."/>
            <person name="Yuan J."/>
            <person name="Sun Y."/>
            <person name="Gao Y."/>
            <person name="Zhang L."/>
            <person name="Li S."/>
            <person name="Dai H."/>
            <person name="Hamel J.F."/>
            <person name="Liu C."/>
            <person name="Yu Y."/>
            <person name="Liu S."/>
            <person name="Lin W."/>
            <person name="Guo K."/>
            <person name="Jin S."/>
            <person name="Xu P."/>
            <person name="Storey K.B."/>
            <person name="Huan P."/>
            <person name="Zhang T."/>
            <person name="Zhou Y."/>
            <person name="Zhang J."/>
            <person name="Lin C."/>
            <person name="Li X."/>
            <person name="Xing L."/>
            <person name="Huo D."/>
            <person name="Sun M."/>
            <person name="Wang L."/>
            <person name="Mercier A."/>
            <person name="Li F."/>
            <person name="Yang H."/>
            <person name="Xiang J."/>
        </authorList>
    </citation>
    <scope>NUCLEOTIDE SEQUENCE [LARGE SCALE GENOMIC DNA]</scope>
    <source>
        <strain evidence="1">Shaxun</strain>
        <tissue evidence="1">Muscle</tissue>
    </source>
</reference>